<organism evidence="6 7">
    <name type="scientific">Belliella filtrata</name>
    <dbReference type="NCBI Taxonomy" id="2923435"/>
    <lineage>
        <taxon>Bacteria</taxon>
        <taxon>Pseudomonadati</taxon>
        <taxon>Bacteroidota</taxon>
        <taxon>Cytophagia</taxon>
        <taxon>Cytophagales</taxon>
        <taxon>Cyclobacteriaceae</taxon>
        <taxon>Belliella</taxon>
    </lineage>
</organism>
<comment type="similarity">
    <text evidence="1">Belongs to the 'phage' integrase family.</text>
</comment>
<evidence type="ECO:0000256" key="4">
    <source>
        <dbReference type="SAM" id="Coils"/>
    </source>
</evidence>
<dbReference type="SUPFAM" id="SSF56349">
    <property type="entry name" value="DNA breaking-rejoining enzymes"/>
    <property type="match status" value="1"/>
</dbReference>
<dbReference type="Pfam" id="PF17293">
    <property type="entry name" value="Arm-DNA-bind_5"/>
    <property type="match status" value="1"/>
</dbReference>
<evidence type="ECO:0000259" key="5">
    <source>
        <dbReference type="PROSITE" id="PS51898"/>
    </source>
</evidence>
<dbReference type="PANTHER" id="PTHR30349:SF64">
    <property type="entry name" value="PROPHAGE INTEGRASE INTD-RELATED"/>
    <property type="match status" value="1"/>
</dbReference>
<name>A0ABS9V5F9_9BACT</name>
<dbReference type="Proteomes" id="UP001165489">
    <property type="component" value="Unassembled WGS sequence"/>
</dbReference>
<sequence length="410" mass="47492">MNVKPLLKNVNKAGIGTVYIYLDFYTKSTREQIFFKTPVKVEKKHWNPTGKVKLHPNSKELNELINNDLQDVLQIVNEMKLKDIEVKANSLKEYKEKLKEGIKDLVTLGNEYVAGRFDASPRMKEKLNNLITRLDDFSKGKKLYYSQINQSWINQFTLYLQTDKPKHKNQNLRSGQQPSTIDKSFSFLKQILNHYHRIGLIDNKFKDLKYPKPFKVKQMVFEEKEIRKIIDFTPNRESIARVKDLALIQLFTGLRYSDAVKLNKSNIMNNQLSITTQKTNQNIAIPLHPALKSILEKYDYDLALLSISNQKYNKHLKSLIEEAGIDSKAEIIYFENGKKIVSQDFKYNLVGSHTFRRTFITNAIVKGIPLHVIQSITGHTTLKELSTYVNIADSIKASEMDKMNELFKVA</sequence>
<keyword evidence="4" id="KW-0175">Coiled coil</keyword>
<dbReference type="InterPro" id="IPR013762">
    <property type="entry name" value="Integrase-like_cat_sf"/>
</dbReference>
<reference evidence="6" key="1">
    <citation type="submission" date="2022-03" db="EMBL/GenBank/DDBJ databases">
        <title>De novo assembled genomes of Belliella spp. (Cyclobacteriaceae) strains.</title>
        <authorList>
            <person name="Szabo A."/>
            <person name="Korponai K."/>
            <person name="Felfoldi T."/>
        </authorList>
    </citation>
    <scope>NUCLEOTIDE SEQUENCE</scope>
    <source>
        <strain evidence="6">DSM 111904</strain>
    </source>
</reference>
<dbReference type="PANTHER" id="PTHR30349">
    <property type="entry name" value="PHAGE INTEGRASE-RELATED"/>
    <property type="match status" value="1"/>
</dbReference>
<evidence type="ECO:0000256" key="2">
    <source>
        <dbReference type="ARBA" id="ARBA00023125"/>
    </source>
</evidence>
<dbReference type="InterPro" id="IPR010998">
    <property type="entry name" value="Integrase_recombinase_N"/>
</dbReference>
<dbReference type="PROSITE" id="PS51898">
    <property type="entry name" value="TYR_RECOMBINASE"/>
    <property type="match status" value="1"/>
</dbReference>
<feature type="coiled-coil region" evidence="4">
    <location>
        <begin position="81"/>
        <end position="111"/>
    </location>
</feature>
<dbReference type="Gene3D" id="1.10.443.10">
    <property type="entry name" value="Intergrase catalytic core"/>
    <property type="match status" value="1"/>
</dbReference>
<dbReference type="EMBL" id="JAKZGP010000096">
    <property type="protein sequence ID" value="MCH7411646.1"/>
    <property type="molecule type" value="Genomic_DNA"/>
</dbReference>
<dbReference type="Gene3D" id="1.10.150.130">
    <property type="match status" value="1"/>
</dbReference>
<dbReference type="InterPro" id="IPR025269">
    <property type="entry name" value="SAM-like_dom"/>
</dbReference>
<feature type="domain" description="Tyr recombinase" evidence="5">
    <location>
        <begin position="215"/>
        <end position="401"/>
    </location>
</feature>
<comment type="caution">
    <text evidence="6">The sequence shown here is derived from an EMBL/GenBank/DDBJ whole genome shotgun (WGS) entry which is preliminary data.</text>
</comment>
<protein>
    <submittedName>
        <fullName evidence="6">Site-specific integrase</fullName>
    </submittedName>
</protein>
<dbReference type="InterPro" id="IPR002104">
    <property type="entry name" value="Integrase_catalytic"/>
</dbReference>
<evidence type="ECO:0000313" key="7">
    <source>
        <dbReference type="Proteomes" id="UP001165489"/>
    </source>
</evidence>
<dbReference type="RefSeq" id="WP_241350076.1">
    <property type="nucleotide sequence ID" value="NZ_JAKZGP010000096.1"/>
</dbReference>
<accession>A0ABS9V5F9</accession>
<evidence type="ECO:0000256" key="1">
    <source>
        <dbReference type="ARBA" id="ARBA00008857"/>
    </source>
</evidence>
<keyword evidence="3" id="KW-0233">DNA recombination</keyword>
<keyword evidence="7" id="KW-1185">Reference proteome</keyword>
<keyword evidence="2" id="KW-0238">DNA-binding</keyword>
<dbReference type="Pfam" id="PF00589">
    <property type="entry name" value="Phage_integrase"/>
    <property type="match status" value="1"/>
</dbReference>
<proteinExistence type="inferred from homology"/>
<gene>
    <name evidence="6" type="ORF">MM239_19830</name>
</gene>
<dbReference type="InterPro" id="IPR011010">
    <property type="entry name" value="DNA_brk_join_enz"/>
</dbReference>
<evidence type="ECO:0000313" key="6">
    <source>
        <dbReference type="EMBL" id="MCH7411646.1"/>
    </source>
</evidence>
<evidence type="ECO:0000256" key="3">
    <source>
        <dbReference type="ARBA" id="ARBA00023172"/>
    </source>
</evidence>
<dbReference type="Pfam" id="PF13102">
    <property type="entry name" value="Phage_int_SAM_5"/>
    <property type="match status" value="1"/>
</dbReference>
<dbReference type="InterPro" id="IPR035386">
    <property type="entry name" value="Arm-DNA-bind_5"/>
</dbReference>
<dbReference type="InterPro" id="IPR050090">
    <property type="entry name" value="Tyrosine_recombinase_XerCD"/>
</dbReference>